<dbReference type="PANTHER" id="PTHR10774:SF190">
    <property type="entry name" value="C2 CALCIUM_LIPID-BINDING ENDONUCLEASE_EXONUCLEASE_PHOSPHATASE-RELATED"/>
    <property type="match status" value="1"/>
</dbReference>
<gene>
    <name evidence="2" type="ORF">CBRE1094_LOCUS3649</name>
</gene>
<evidence type="ECO:0000313" key="2">
    <source>
        <dbReference type="EMBL" id="CAD9405027.1"/>
    </source>
</evidence>
<dbReference type="EMBL" id="HBGU01006702">
    <property type="protein sequence ID" value="CAD9405027.1"/>
    <property type="molecule type" value="Transcribed_RNA"/>
</dbReference>
<dbReference type="InterPro" id="IPR045050">
    <property type="entry name" value="Synaptotagmin_plant"/>
</dbReference>
<evidence type="ECO:0008006" key="3">
    <source>
        <dbReference type="Google" id="ProtNLM"/>
    </source>
</evidence>
<feature type="region of interest" description="Disordered" evidence="1">
    <location>
        <begin position="520"/>
        <end position="548"/>
    </location>
</feature>
<reference evidence="2" key="1">
    <citation type="submission" date="2021-01" db="EMBL/GenBank/DDBJ databases">
        <authorList>
            <person name="Corre E."/>
            <person name="Pelletier E."/>
            <person name="Niang G."/>
            <person name="Scheremetjew M."/>
            <person name="Finn R."/>
            <person name="Kale V."/>
            <person name="Holt S."/>
            <person name="Cochrane G."/>
            <person name="Meng A."/>
            <person name="Brown T."/>
            <person name="Cohen L."/>
        </authorList>
    </citation>
    <scope>NUCLEOTIDE SEQUENCE</scope>
    <source>
        <strain evidence="2">UTEX LB 985</strain>
    </source>
</reference>
<sequence length="608" mass="66244">MAFGRARAGLSRARSAESSHAAPLATSVGTWQQPAFFNEMWRRVWAQAHEDYSRRLQCLLEKGASKLLEADGFGEIKVKVDVGKQPWTFEWMRMDGDDSTHVRAEAWFEWCGGASIELSFDTNFISVPLLISDLTLRGPMRLQATPQHYAPYLGHCSISFLQPPQIDFTLRALRTFDVMEVPLLAQRLKATADKAFIPMIWPRQLFFQWHDLVDSPIPHRLHVHLLSLHPPPSSLSATLTDDCSLPSTRSPSFPPFPQALRSRTSAQLALGEGARTSGAAPCYFLVVSLSEKQYDQTYTTAELHHHHHPSAAMGSIQGVAVGGISICEEPSFALEAPHLLPRLRVELHEKREGEGREAGRGREAGGAKDGGESASSVLGRAEVPISAADGGEPLAVTIGRGWVLQLTLKLNAPPPPQHVRSSAILHVRRISLTPPAFRGLVWPLRLQLRAGTWETDLGGSTDGEWPLNVFIPIPRPDTQPLYATILTPYSASAEEAAAAIAASAVATAARAADSAAVAEGEVARAPKDGDEEEENPHGPDQSPSHRAVGTARVALEDMVLRAPPCVLWAPLQPSQECAIRVECAMLDRASAAWAELVQQGRRTMDSDM</sequence>
<dbReference type="CDD" id="cd21669">
    <property type="entry name" value="SMP_SF"/>
    <property type="match status" value="1"/>
</dbReference>
<dbReference type="PANTHER" id="PTHR10774">
    <property type="entry name" value="EXTENDED SYNAPTOTAGMIN-RELATED"/>
    <property type="match status" value="1"/>
</dbReference>
<feature type="region of interest" description="Disordered" evidence="1">
    <location>
        <begin position="350"/>
        <end position="376"/>
    </location>
</feature>
<organism evidence="2">
    <name type="scientific">Haptolina brevifila</name>
    <dbReference type="NCBI Taxonomy" id="156173"/>
    <lineage>
        <taxon>Eukaryota</taxon>
        <taxon>Haptista</taxon>
        <taxon>Haptophyta</taxon>
        <taxon>Prymnesiophyceae</taxon>
        <taxon>Prymnesiales</taxon>
        <taxon>Prymnesiaceae</taxon>
        <taxon>Haptolina</taxon>
    </lineage>
</organism>
<dbReference type="GO" id="GO:0008289">
    <property type="term" value="F:lipid binding"/>
    <property type="evidence" value="ECO:0007669"/>
    <property type="project" value="InterPro"/>
</dbReference>
<accession>A0A7S2BSF1</accession>
<dbReference type="GO" id="GO:0005783">
    <property type="term" value="C:endoplasmic reticulum"/>
    <property type="evidence" value="ECO:0007669"/>
    <property type="project" value="TreeGrafter"/>
</dbReference>
<dbReference type="AlphaFoldDB" id="A0A7S2BSF1"/>
<proteinExistence type="predicted"/>
<name>A0A7S2BSF1_9EUKA</name>
<protein>
    <recommendedName>
        <fullName evidence="3">SMP-LTD domain-containing protein</fullName>
    </recommendedName>
</protein>
<evidence type="ECO:0000256" key="1">
    <source>
        <dbReference type="SAM" id="MobiDB-lite"/>
    </source>
</evidence>
<feature type="compositionally biased region" description="Basic and acidic residues" evidence="1">
    <location>
        <begin position="350"/>
        <end position="371"/>
    </location>
</feature>